<feature type="region of interest" description="Disordered" evidence="1">
    <location>
        <begin position="84"/>
        <end position="120"/>
    </location>
</feature>
<protein>
    <submittedName>
        <fullName evidence="2">Uncharacterized protein</fullName>
    </submittedName>
</protein>
<organism evidence="2 3">
    <name type="scientific">Araneus ventricosus</name>
    <name type="common">Orbweaver spider</name>
    <name type="synonym">Epeira ventricosa</name>
    <dbReference type="NCBI Taxonomy" id="182803"/>
    <lineage>
        <taxon>Eukaryota</taxon>
        <taxon>Metazoa</taxon>
        <taxon>Ecdysozoa</taxon>
        <taxon>Arthropoda</taxon>
        <taxon>Chelicerata</taxon>
        <taxon>Arachnida</taxon>
        <taxon>Araneae</taxon>
        <taxon>Araneomorphae</taxon>
        <taxon>Entelegynae</taxon>
        <taxon>Araneoidea</taxon>
        <taxon>Araneidae</taxon>
        <taxon>Araneus</taxon>
    </lineage>
</organism>
<gene>
    <name evidence="2" type="ORF">AVEN_195117_1</name>
</gene>
<name>A0A4Y2BIZ8_ARAVE</name>
<accession>A0A4Y2BIZ8</accession>
<dbReference type="Proteomes" id="UP000499080">
    <property type="component" value="Unassembled WGS sequence"/>
</dbReference>
<dbReference type="AlphaFoldDB" id="A0A4Y2BIZ8"/>
<evidence type="ECO:0000313" key="2">
    <source>
        <dbReference type="EMBL" id="GBL91226.1"/>
    </source>
</evidence>
<feature type="region of interest" description="Disordered" evidence="1">
    <location>
        <begin position="1"/>
        <end position="63"/>
    </location>
</feature>
<evidence type="ECO:0000256" key="1">
    <source>
        <dbReference type="SAM" id="MobiDB-lite"/>
    </source>
</evidence>
<sequence length="120" mass="14146">MLELQNPKIPRGVASANRRGMRTSKEPEDKEKQIKDSYPHRCDRQRKRKGNRENQNPFPYILTPGLRRRGAFVSYFFLSGEGLPPDETEIRYHTDGEEQEDTGWSRGLNEVEDSRRMHRD</sequence>
<keyword evidence="3" id="KW-1185">Reference proteome</keyword>
<evidence type="ECO:0000313" key="3">
    <source>
        <dbReference type="Proteomes" id="UP000499080"/>
    </source>
</evidence>
<dbReference type="EMBL" id="BGPR01000077">
    <property type="protein sequence ID" value="GBL91226.1"/>
    <property type="molecule type" value="Genomic_DNA"/>
</dbReference>
<proteinExistence type="predicted"/>
<feature type="compositionally biased region" description="Basic and acidic residues" evidence="1">
    <location>
        <begin position="23"/>
        <end position="42"/>
    </location>
</feature>
<reference evidence="2 3" key="1">
    <citation type="journal article" date="2019" name="Sci. Rep.">
        <title>Orb-weaving spider Araneus ventricosus genome elucidates the spidroin gene catalogue.</title>
        <authorList>
            <person name="Kono N."/>
            <person name="Nakamura H."/>
            <person name="Ohtoshi R."/>
            <person name="Moran D.A.P."/>
            <person name="Shinohara A."/>
            <person name="Yoshida Y."/>
            <person name="Fujiwara M."/>
            <person name="Mori M."/>
            <person name="Tomita M."/>
            <person name="Arakawa K."/>
        </authorList>
    </citation>
    <scope>NUCLEOTIDE SEQUENCE [LARGE SCALE GENOMIC DNA]</scope>
</reference>
<comment type="caution">
    <text evidence="2">The sequence shown here is derived from an EMBL/GenBank/DDBJ whole genome shotgun (WGS) entry which is preliminary data.</text>
</comment>